<sequence length="643" mass="67202">MTARPGPWCRLARHLTGLGPRAKAVILLALDGAAAALAWAACLLAWPGAGDPALLLALPVLAGTGSVVLGLHRGKLQAYPLQGLPRSLALAAALAGLVALWQGLTPATRSTTAVVAPFGPTLGLASLFVTLTIIGRLILLRLALMAHGTARAPDSLLIWGAGRAGQQLAAALAGDHHHRCLGFLDDDPRKQGQRLAGLPVHAPARAADLLARHGPARIILALPRTTWAQARGRLAGLPCEVQTLPGFAAHLWGGAAGPPDPPDLLGRARLDRHLPEVRDSYAGRRILVTGAGGSIGSELARQLLRCGPARLVLLDHGELALYNIATELEAAGQGLIRPVLGSVCDGAAVEALLTSERIDTLFHAAALKHVPLVEAHPLAGIRTNVLGTQALAEAAQRAGVGRVLLISTDKAVRPASVMGASKRLAEEVVQDLAERSGATCFAMVRFGNVLGSSGSVVPRFAAQIAAGGPVTVTDPRMTRYFMTCTEAVRLTLLAGAWARGGDLFVLDMGAPQRILDLACRMIRGAGHVPRLPPEVAAPDPLAVPGTESPGAGAEEIEVRFTGLRPGEKLTEDLLIGHQLHPTPHPRILRAREGHLSQIEVAAALAELRRCLEARDDTAAVAALHRWVARGQQPRRAASGEERG</sequence>
<keyword evidence="4" id="KW-0456">Lyase</keyword>
<gene>
    <name evidence="4" type="primary">pglF</name>
    <name evidence="4" type="ORF">PSM7751_02873</name>
</gene>
<dbReference type="PANTHER" id="PTHR43318">
    <property type="entry name" value="UDP-N-ACETYLGLUCOSAMINE 4,6-DEHYDRATASE"/>
    <property type="match status" value="1"/>
</dbReference>
<comment type="similarity">
    <text evidence="1">Belongs to the polysaccharide synthase family.</text>
</comment>
<dbReference type="AlphaFoldDB" id="A0A1X6ZP56"/>
<feature type="transmembrane region" description="Helical" evidence="2">
    <location>
        <begin position="124"/>
        <end position="144"/>
    </location>
</feature>
<protein>
    <submittedName>
        <fullName evidence="4">UDP-N-acetyl-alpha-D-glucosamine C6 dehydratase</fullName>
        <ecNumber evidence="4">4.2.1.135</ecNumber>
    </submittedName>
</protein>
<keyword evidence="2" id="KW-1133">Transmembrane helix</keyword>
<reference evidence="4 5" key="1">
    <citation type="submission" date="2017-03" db="EMBL/GenBank/DDBJ databases">
        <authorList>
            <person name="Afonso C.L."/>
            <person name="Miller P.J."/>
            <person name="Scott M.A."/>
            <person name="Spackman E."/>
            <person name="Goraichik I."/>
            <person name="Dimitrov K.M."/>
            <person name="Suarez D.L."/>
            <person name="Swayne D.E."/>
        </authorList>
    </citation>
    <scope>NUCLEOTIDE SEQUENCE [LARGE SCALE GENOMIC DNA]</scope>
    <source>
        <strain evidence="4 5">CECT 7751</strain>
    </source>
</reference>
<name>A0A1X6ZP56_9RHOB</name>
<dbReference type="GO" id="GO:0016829">
    <property type="term" value="F:lyase activity"/>
    <property type="evidence" value="ECO:0007669"/>
    <property type="project" value="UniProtKB-KW"/>
</dbReference>
<evidence type="ECO:0000256" key="1">
    <source>
        <dbReference type="ARBA" id="ARBA00007430"/>
    </source>
</evidence>
<keyword evidence="2" id="KW-0472">Membrane</keyword>
<feature type="domain" description="Polysaccharide biosynthesis protein CapD-like" evidence="3">
    <location>
        <begin position="286"/>
        <end position="591"/>
    </location>
</feature>
<dbReference type="InterPro" id="IPR036291">
    <property type="entry name" value="NAD(P)-bd_dom_sf"/>
</dbReference>
<feature type="transmembrane region" description="Helical" evidence="2">
    <location>
        <begin position="24"/>
        <end position="46"/>
    </location>
</feature>
<dbReference type="RefSeq" id="WP_085888892.1">
    <property type="nucleotide sequence ID" value="NZ_FWFN01000005.1"/>
</dbReference>
<dbReference type="EC" id="4.2.1.135" evidence="4"/>
<dbReference type="Gene3D" id="3.40.50.720">
    <property type="entry name" value="NAD(P)-binding Rossmann-like Domain"/>
    <property type="match status" value="2"/>
</dbReference>
<dbReference type="InterPro" id="IPR003869">
    <property type="entry name" value="Polysac_CapD-like"/>
</dbReference>
<organism evidence="4 5">
    <name type="scientific">Pseudooceanicola marinus</name>
    <dbReference type="NCBI Taxonomy" id="396013"/>
    <lineage>
        <taxon>Bacteria</taxon>
        <taxon>Pseudomonadati</taxon>
        <taxon>Pseudomonadota</taxon>
        <taxon>Alphaproteobacteria</taxon>
        <taxon>Rhodobacterales</taxon>
        <taxon>Paracoccaceae</taxon>
        <taxon>Pseudooceanicola</taxon>
    </lineage>
</organism>
<accession>A0A1X6ZP56</accession>
<dbReference type="Proteomes" id="UP000193963">
    <property type="component" value="Unassembled WGS sequence"/>
</dbReference>
<evidence type="ECO:0000313" key="4">
    <source>
        <dbReference type="EMBL" id="SLN57374.1"/>
    </source>
</evidence>
<evidence type="ECO:0000256" key="2">
    <source>
        <dbReference type="SAM" id="Phobius"/>
    </source>
</evidence>
<dbReference type="Pfam" id="PF02719">
    <property type="entry name" value="Polysacc_synt_2"/>
    <property type="match status" value="1"/>
</dbReference>
<keyword evidence="2" id="KW-0812">Transmembrane</keyword>
<dbReference type="EMBL" id="FWFN01000005">
    <property type="protein sequence ID" value="SLN57374.1"/>
    <property type="molecule type" value="Genomic_DNA"/>
</dbReference>
<dbReference type="CDD" id="cd05237">
    <property type="entry name" value="UDP_invert_4-6DH_SDR_e"/>
    <property type="match status" value="1"/>
</dbReference>
<proteinExistence type="inferred from homology"/>
<feature type="transmembrane region" description="Helical" evidence="2">
    <location>
        <begin position="52"/>
        <end position="71"/>
    </location>
</feature>
<feature type="transmembrane region" description="Helical" evidence="2">
    <location>
        <begin position="83"/>
        <end position="104"/>
    </location>
</feature>
<evidence type="ECO:0000259" key="3">
    <source>
        <dbReference type="Pfam" id="PF02719"/>
    </source>
</evidence>
<dbReference type="InterPro" id="IPR051203">
    <property type="entry name" value="Polysaccharide_Synthase-Rel"/>
</dbReference>
<evidence type="ECO:0000313" key="5">
    <source>
        <dbReference type="Proteomes" id="UP000193963"/>
    </source>
</evidence>
<dbReference type="PANTHER" id="PTHR43318:SF1">
    <property type="entry name" value="POLYSACCHARIDE BIOSYNTHESIS PROTEIN EPSC-RELATED"/>
    <property type="match status" value="1"/>
</dbReference>
<keyword evidence="5" id="KW-1185">Reference proteome</keyword>
<dbReference type="SUPFAM" id="SSF51735">
    <property type="entry name" value="NAD(P)-binding Rossmann-fold domains"/>
    <property type="match status" value="2"/>
</dbReference>
<dbReference type="OrthoDB" id="9803111at2"/>